<dbReference type="EMBL" id="EF147350">
    <property type="protein sequence ID" value="ABK95367.1"/>
    <property type="molecule type" value="mRNA"/>
</dbReference>
<evidence type="ECO:0000313" key="1">
    <source>
        <dbReference type="EMBL" id="ABK95367.1"/>
    </source>
</evidence>
<accession>A9PG64</accession>
<organism evidence="1">
    <name type="scientific">Populus trichocarpa</name>
    <name type="common">Western balsam poplar</name>
    <name type="synonym">Populus balsamifera subsp. trichocarpa</name>
    <dbReference type="NCBI Taxonomy" id="3694"/>
    <lineage>
        <taxon>Eukaryota</taxon>
        <taxon>Viridiplantae</taxon>
        <taxon>Streptophyta</taxon>
        <taxon>Embryophyta</taxon>
        <taxon>Tracheophyta</taxon>
        <taxon>Spermatophyta</taxon>
        <taxon>Magnoliopsida</taxon>
        <taxon>eudicotyledons</taxon>
        <taxon>Gunneridae</taxon>
        <taxon>Pentapetalae</taxon>
        <taxon>rosids</taxon>
        <taxon>fabids</taxon>
        <taxon>Malpighiales</taxon>
        <taxon>Salicaceae</taxon>
        <taxon>Saliceae</taxon>
        <taxon>Populus</taxon>
    </lineage>
</organism>
<proteinExistence type="evidence at transcript level"/>
<dbReference type="AlphaFoldDB" id="A9PG64"/>
<name>A9PG64_POPTR</name>
<protein>
    <submittedName>
        <fullName evidence="1">Uncharacterized protein</fullName>
    </submittedName>
</protein>
<sequence>MFLCPVGIMDTNEPTGSSYCLYRRQVEEQPRPWKFLCIQDSNFHLLHKMRKANSVAPVLLGRRG</sequence>
<reference evidence="1" key="1">
    <citation type="journal article" date="2008" name="BMC Genomics">
        <title>Analysis of 4,664 high-quality sequence-finished poplar full-length cDNA clones and their utility for the discovery of genes responding to insect feeding.</title>
        <authorList>
            <person name="Ralph S.G."/>
            <person name="Chun H.J."/>
            <person name="Cooper D."/>
            <person name="Kirkpatrick R."/>
            <person name="Kolosova N."/>
            <person name="Gunter L."/>
            <person name="Tuskan G.A."/>
            <person name="Douglas C.J."/>
            <person name="Holt R.A."/>
            <person name="Jones S.J."/>
            <person name="Marra M.A."/>
            <person name="Bohlmann J."/>
        </authorList>
    </citation>
    <scope>NUCLEOTIDE SEQUENCE</scope>
    <source>
        <tissue evidence="1">Young and mature leaves</tissue>
    </source>
</reference>